<sequence>MTAATTTSPKHHVSRHAELQVTPGRDTVPENNVQLKKFIDDGNDSRKTVRDRGSGRDGGMDEKKVKEGQKGVNKKEQKEF</sequence>
<evidence type="ECO:0000313" key="3">
    <source>
        <dbReference type="Proteomes" id="UP000762676"/>
    </source>
</evidence>
<name>A0AAV4G2M0_9GAST</name>
<comment type="caution">
    <text evidence="2">The sequence shown here is derived from an EMBL/GenBank/DDBJ whole genome shotgun (WGS) entry which is preliminary data.</text>
</comment>
<keyword evidence="3" id="KW-1185">Reference proteome</keyword>
<evidence type="ECO:0000256" key="1">
    <source>
        <dbReference type="SAM" id="MobiDB-lite"/>
    </source>
</evidence>
<dbReference type="AlphaFoldDB" id="A0AAV4G2M0"/>
<proteinExistence type="predicted"/>
<gene>
    <name evidence="2" type="ORF">ElyMa_002296300</name>
</gene>
<reference evidence="2 3" key="1">
    <citation type="journal article" date="2021" name="Elife">
        <title>Chloroplast acquisition without the gene transfer in kleptoplastic sea slugs, Plakobranchus ocellatus.</title>
        <authorList>
            <person name="Maeda T."/>
            <person name="Takahashi S."/>
            <person name="Yoshida T."/>
            <person name="Shimamura S."/>
            <person name="Takaki Y."/>
            <person name="Nagai Y."/>
            <person name="Toyoda A."/>
            <person name="Suzuki Y."/>
            <person name="Arimoto A."/>
            <person name="Ishii H."/>
            <person name="Satoh N."/>
            <person name="Nishiyama T."/>
            <person name="Hasebe M."/>
            <person name="Maruyama T."/>
            <person name="Minagawa J."/>
            <person name="Obokata J."/>
            <person name="Shigenobu S."/>
        </authorList>
    </citation>
    <scope>NUCLEOTIDE SEQUENCE [LARGE SCALE GENOMIC DNA]</scope>
</reference>
<feature type="region of interest" description="Disordered" evidence="1">
    <location>
        <begin position="1"/>
        <end position="80"/>
    </location>
</feature>
<accession>A0AAV4G2M0</accession>
<dbReference type="Proteomes" id="UP000762676">
    <property type="component" value="Unassembled WGS sequence"/>
</dbReference>
<organism evidence="2 3">
    <name type="scientific">Elysia marginata</name>
    <dbReference type="NCBI Taxonomy" id="1093978"/>
    <lineage>
        <taxon>Eukaryota</taxon>
        <taxon>Metazoa</taxon>
        <taxon>Spiralia</taxon>
        <taxon>Lophotrochozoa</taxon>
        <taxon>Mollusca</taxon>
        <taxon>Gastropoda</taxon>
        <taxon>Heterobranchia</taxon>
        <taxon>Euthyneura</taxon>
        <taxon>Panpulmonata</taxon>
        <taxon>Sacoglossa</taxon>
        <taxon>Placobranchoidea</taxon>
        <taxon>Plakobranchidae</taxon>
        <taxon>Elysia</taxon>
    </lineage>
</organism>
<dbReference type="EMBL" id="BMAT01004760">
    <property type="protein sequence ID" value="GFR79754.1"/>
    <property type="molecule type" value="Genomic_DNA"/>
</dbReference>
<feature type="compositionally biased region" description="Basic and acidic residues" evidence="1">
    <location>
        <begin position="37"/>
        <end position="80"/>
    </location>
</feature>
<evidence type="ECO:0000313" key="2">
    <source>
        <dbReference type="EMBL" id="GFR79754.1"/>
    </source>
</evidence>
<protein>
    <submittedName>
        <fullName evidence="2">Uncharacterized protein</fullName>
    </submittedName>
</protein>